<evidence type="ECO:0000313" key="12">
    <source>
        <dbReference type="EMBL" id="KAK0180440.1"/>
    </source>
</evidence>
<organism evidence="12 13">
    <name type="scientific">Microctonus hyperodae</name>
    <name type="common">Parasitoid wasp</name>
    <dbReference type="NCBI Taxonomy" id="165561"/>
    <lineage>
        <taxon>Eukaryota</taxon>
        <taxon>Metazoa</taxon>
        <taxon>Ecdysozoa</taxon>
        <taxon>Arthropoda</taxon>
        <taxon>Hexapoda</taxon>
        <taxon>Insecta</taxon>
        <taxon>Pterygota</taxon>
        <taxon>Neoptera</taxon>
        <taxon>Endopterygota</taxon>
        <taxon>Hymenoptera</taxon>
        <taxon>Apocrita</taxon>
        <taxon>Ichneumonoidea</taxon>
        <taxon>Braconidae</taxon>
        <taxon>Euphorinae</taxon>
        <taxon>Microctonus</taxon>
    </lineage>
</organism>
<accession>A0AA39G3J0</accession>
<dbReference type="AlphaFoldDB" id="A0AA39G3J0"/>
<name>A0AA39G3J0_MICHY</name>
<evidence type="ECO:0000256" key="9">
    <source>
        <dbReference type="ARBA" id="ARBA00023242"/>
    </source>
</evidence>
<dbReference type="PROSITE" id="PS51030">
    <property type="entry name" value="NUCLEAR_REC_DBD_2"/>
    <property type="match status" value="1"/>
</dbReference>
<dbReference type="PROSITE" id="PS51843">
    <property type="entry name" value="NR_LBD"/>
    <property type="match status" value="1"/>
</dbReference>
<comment type="caution">
    <text evidence="12">The sequence shown here is derived from an EMBL/GenBank/DDBJ whole genome shotgun (WGS) entry which is preliminary data.</text>
</comment>
<keyword evidence="7" id="KW-0804">Transcription</keyword>
<evidence type="ECO:0000256" key="5">
    <source>
        <dbReference type="ARBA" id="ARBA00023015"/>
    </source>
</evidence>
<evidence type="ECO:0000256" key="6">
    <source>
        <dbReference type="ARBA" id="ARBA00023125"/>
    </source>
</evidence>
<dbReference type="InterPro" id="IPR001628">
    <property type="entry name" value="Znf_hrmn_rcpt"/>
</dbReference>
<protein>
    <recommendedName>
        <fullName evidence="14">Nuclear receptor domain-containing protein</fullName>
    </recommendedName>
</protein>
<comment type="subcellular location">
    <subcellularLocation>
        <location evidence="1">Nucleus</location>
    </subcellularLocation>
</comment>
<dbReference type="InterPro" id="IPR000536">
    <property type="entry name" value="Nucl_hrmn_rcpt_lig-bd"/>
</dbReference>
<keyword evidence="2" id="KW-0479">Metal-binding</keyword>
<sequence length="327" mass="36914">MGRTLPTSVACKVCGDRSYGKHYGVYCCDGCSCFFKRSVRRGTIYTCIAGTGACSIDKARRNWCPHCRLRKCFAVQMNISAVQEERGPRRRNKVSSTSTTLTWNSSESFTCIFGTKNLSLQMKDIEKIQSSTLHSSLSCAPRTMFSPDETIYYEIVAQIFLSAIRDARRHTDFSTMNIVDQNAMLQENWAAMFILRAATWPLDLTEIHTQNLVINKSIIICLATARGLIMKQKLDDVELLCLETFALCRPELTDSIDGVRIMNNARDSALSLLINHLRERTDYTHRFAQILFILPILFSCCSRELSCALFAPIIGDVAFDRVIASIH</sequence>
<dbReference type="InterPro" id="IPR013088">
    <property type="entry name" value="Znf_NHR/GATA"/>
</dbReference>
<evidence type="ECO:0000256" key="7">
    <source>
        <dbReference type="ARBA" id="ARBA00023163"/>
    </source>
</evidence>
<proteinExistence type="predicted"/>
<evidence type="ECO:0000256" key="4">
    <source>
        <dbReference type="ARBA" id="ARBA00022833"/>
    </source>
</evidence>
<keyword evidence="4" id="KW-0862">Zinc</keyword>
<keyword evidence="5" id="KW-0805">Transcription regulation</keyword>
<evidence type="ECO:0008006" key="14">
    <source>
        <dbReference type="Google" id="ProtNLM"/>
    </source>
</evidence>
<evidence type="ECO:0000256" key="2">
    <source>
        <dbReference type="ARBA" id="ARBA00022723"/>
    </source>
</evidence>
<dbReference type="GO" id="GO:0000981">
    <property type="term" value="F:DNA-binding transcription factor activity, RNA polymerase II-specific"/>
    <property type="evidence" value="ECO:0007669"/>
    <property type="project" value="UniProtKB-ARBA"/>
</dbReference>
<dbReference type="InterPro" id="IPR035500">
    <property type="entry name" value="NHR-like_dom_sf"/>
</dbReference>
<dbReference type="Proteomes" id="UP001168972">
    <property type="component" value="Unassembled WGS sequence"/>
</dbReference>
<dbReference type="EMBL" id="JAQQBR010000003">
    <property type="protein sequence ID" value="KAK0180440.1"/>
    <property type="molecule type" value="Genomic_DNA"/>
</dbReference>
<evidence type="ECO:0000256" key="3">
    <source>
        <dbReference type="ARBA" id="ARBA00022771"/>
    </source>
</evidence>
<dbReference type="GO" id="GO:0043565">
    <property type="term" value="F:sequence-specific DNA binding"/>
    <property type="evidence" value="ECO:0007669"/>
    <property type="project" value="InterPro"/>
</dbReference>
<evidence type="ECO:0000259" key="10">
    <source>
        <dbReference type="PROSITE" id="PS51030"/>
    </source>
</evidence>
<dbReference type="PANTHER" id="PTHR24083">
    <property type="entry name" value="NUCLEAR HORMONE RECEPTOR"/>
    <property type="match status" value="1"/>
</dbReference>
<keyword evidence="13" id="KW-1185">Reference proteome</keyword>
<dbReference type="GO" id="GO:0035556">
    <property type="term" value="P:intracellular signal transduction"/>
    <property type="evidence" value="ECO:0007669"/>
    <property type="project" value="UniProtKB-ARBA"/>
</dbReference>
<keyword evidence="3" id="KW-0863">Zinc-finger</keyword>
<dbReference type="Pfam" id="PF00105">
    <property type="entry name" value="zf-C4"/>
    <property type="match status" value="1"/>
</dbReference>
<keyword evidence="6" id="KW-0238">DNA-binding</keyword>
<dbReference type="GO" id="GO:0005634">
    <property type="term" value="C:nucleus"/>
    <property type="evidence" value="ECO:0007669"/>
    <property type="project" value="UniProtKB-SubCell"/>
</dbReference>
<keyword evidence="8" id="KW-0675">Receptor</keyword>
<reference evidence="12" key="1">
    <citation type="journal article" date="2023" name="bioRxiv">
        <title>Scaffold-level genome assemblies of two parasitoid biocontrol wasps reveal the parthenogenesis mechanism and an associated novel virus.</title>
        <authorList>
            <person name="Inwood S."/>
            <person name="Skelly J."/>
            <person name="Guhlin J."/>
            <person name="Harrop T."/>
            <person name="Goldson S."/>
            <person name="Dearden P."/>
        </authorList>
    </citation>
    <scope>NUCLEOTIDE SEQUENCE</scope>
    <source>
        <strain evidence="12">Lincoln</strain>
        <tissue evidence="12">Whole body</tissue>
    </source>
</reference>
<dbReference type="SMART" id="SM00430">
    <property type="entry name" value="HOLI"/>
    <property type="match status" value="1"/>
</dbReference>
<dbReference type="PROSITE" id="PS00031">
    <property type="entry name" value="NUCLEAR_REC_DBD_1"/>
    <property type="match status" value="1"/>
</dbReference>
<dbReference type="CDD" id="cd06957">
    <property type="entry name" value="NR_DBD_PNR_like_2"/>
    <property type="match status" value="1"/>
</dbReference>
<dbReference type="SUPFAM" id="SSF48508">
    <property type="entry name" value="Nuclear receptor ligand-binding domain"/>
    <property type="match status" value="1"/>
</dbReference>
<dbReference type="SUPFAM" id="SSF57716">
    <property type="entry name" value="Glucocorticoid receptor-like (DNA-binding domain)"/>
    <property type="match status" value="1"/>
</dbReference>
<dbReference type="GO" id="GO:0008270">
    <property type="term" value="F:zinc ion binding"/>
    <property type="evidence" value="ECO:0007669"/>
    <property type="project" value="UniProtKB-KW"/>
</dbReference>
<dbReference type="PRINTS" id="PR00047">
    <property type="entry name" value="STROIDFINGER"/>
</dbReference>
<dbReference type="InterPro" id="IPR050274">
    <property type="entry name" value="Nuclear_hormone_rcpt_NR2"/>
</dbReference>
<dbReference type="SMART" id="SM00399">
    <property type="entry name" value="ZnF_C4"/>
    <property type="match status" value="1"/>
</dbReference>
<dbReference type="Gene3D" id="3.30.50.10">
    <property type="entry name" value="Erythroid Transcription Factor GATA-1, subunit A"/>
    <property type="match status" value="1"/>
</dbReference>
<gene>
    <name evidence="12" type="ORF">PV327_006081</name>
</gene>
<dbReference type="Gene3D" id="1.10.565.10">
    <property type="entry name" value="Retinoid X Receptor"/>
    <property type="match status" value="1"/>
</dbReference>
<reference evidence="12" key="2">
    <citation type="submission" date="2023-03" db="EMBL/GenBank/DDBJ databases">
        <authorList>
            <person name="Inwood S.N."/>
            <person name="Skelly J.G."/>
            <person name="Guhlin J."/>
            <person name="Harrop T.W.R."/>
            <person name="Goldson S.G."/>
            <person name="Dearden P.K."/>
        </authorList>
    </citation>
    <scope>NUCLEOTIDE SEQUENCE</scope>
    <source>
        <strain evidence="12">Lincoln</strain>
        <tissue evidence="12">Whole body</tissue>
    </source>
</reference>
<evidence type="ECO:0000313" key="13">
    <source>
        <dbReference type="Proteomes" id="UP001168972"/>
    </source>
</evidence>
<feature type="domain" description="Nuclear receptor" evidence="10">
    <location>
        <begin position="8"/>
        <end position="84"/>
    </location>
</feature>
<evidence type="ECO:0000259" key="11">
    <source>
        <dbReference type="PROSITE" id="PS51843"/>
    </source>
</evidence>
<keyword evidence="9" id="KW-0539">Nucleus</keyword>
<evidence type="ECO:0000256" key="1">
    <source>
        <dbReference type="ARBA" id="ARBA00004123"/>
    </source>
</evidence>
<evidence type="ECO:0000256" key="8">
    <source>
        <dbReference type="ARBA" id="ARBA00023170"/>
    </source>
</evidence>
<feature type="domain" description="NR LBD" evidence="11">
    <location>
        <begin position="117"/>
        <end position="327"/>
    </location>
</feature>
<dbReference type="FunFam" id="3.30.50.10:FF:000006">
    <property type="entry name" value="Nuclear receptor subfamily 5 group A member"/>
    <property type="match status" value="1"/>
</dbReference>